<dbReference type="Gene3D" id="3.40.50.620">
    <property type="entry name" value="HUPs"/>
    <property type="match status" value="1"/>
</dbReference>
<dbReference type="OrthoDB" id="9777884at2"/>
<evidence type="ECO:0000259" key="3">
    <source>
        <dbReference type="Pfam" id="PF00582"/>
    </source>
</evidence>
<name>A0A0R1KAC1_9LACO</name>
<evidence type="ECO:0000256" key="1">
    <source>
        <dbReference type="ARBA" id="ARBA00008791"/>
    </source>
</evidence>
<dbReference type="EMBL" id="AZDZ01000003">
    <property type="protein sequence ID" value="KRK80412.1"/>
    <property type="molecule type" value="Genomic_DNA"/>
</dbReference>
<dbReference type="eggNOG" id="COG0589">
    <property type="taxonomic scope" value="Bacteria"/>
</dbReference>
<dbReference type="RefSeq" id="WP_025024533.1">
    <property type="nucleotide sequence ID" value="NZ_AZDZ01000003.1"/>
</dbReference>
<evidence type="ECO:0000313" key="5">
    <source>
        <dbReference type="Proteomes" id="UP000051248"/>
    </source>
</evidence>
<dbReference type="PANTHER" id="PTHR46268:SF15">
    <property type="entry name" value="UNIVERSAL STRESS PROTEIN HP_0031"/>
    <property type="match status" value="1"/>
</dbReference>
<sequence>MFKKIIIAVDGSPVSYRALDYGIELAKRFDSLIELVAVVNTNNIPVSVGVSYMPLINDLEDQVKKHVKVAEQQIKNAELSYNVILEKGDPRGLIATDVPKHTGADTIVMGKTGRHAIKNFLIGSVTHHVIEKAQIAVLLVD</sequence>
<dbReference type="PATRIC" id="fig|1423775.4.peg.1870"/>
<dbReference type="InterPro" id="IPR006016">
    <property type="entry name" value="UspA"/>
</dbReference>
<evidence type="ECO:0000256" key="2">
    <source>
        <dbReference type="SAM" id="Coils"/>
    </source>
</evidence>
<feature type="coiled-coil region" evidence="2">
    <location>
        <begin position="56"/>
        <end position="87"/>
    </location>
</feature>
<dbReference type="InterPro" id="IPR014729">
    <property type="entry name" value="Rossmann-like_a/b/a_fold"/>
</dbReference>
<protein>
    <recommendedName>
        <fullName evidence="3">UspA domain-containing protein</fullName>
    </recommendedName>
</protein>
<comment type="similarity">
    <text evidence="1">Belongs to the universal stress protein A family.</text>
</comment>
<accession>A0A0R1KAC1</accession>
<dbReference type="SUPFAM" id="SSF52402">
    <property type="entry name" value="Adenine nucleotide alpha hydrolases-like"/>
    <property type="match status" value="1"/>
</dbReference>
<evidence type="ECO:0000313" key="4">
    <source>
        <dbReference type="EMBL" id="KRK80412.1"/>
    </source>
</evidence>
<proteinExistence type="inferred from homology"/>
<dbReference type="STRING" id="1423775.FD03_GL001833"/>
<dbReference type="Pfam" id="PF00582">
    <property type="entry name" value="Usp"/>
    <property type="match status" value="1"/>
</dbReference>
<reference evidence="4 5" key="1">
    <citation type="journal article" date="2015" name="Genome Announc.">
        <title>Expanding the biotechnology potential of lactobacilli through comparative genomics of 213 strains and associated genera.</title>
        <authorList>
            <person name="Sun Z."/>
            <person name="Harris H.M."/>
            <person name="McCann A."/>
            <person name="Guo C."/>
            <person name="Argimon S."/>
            <person name="Zhang W."/>
            <person name="Yang X."/>
            <person name="Jeffery I.B."/>
            <person name="Cooney J.C."/>
            <person name="Kagawa T.F."/>
            <person name="Liu W."/>
            <person name="Song Y."/>
            <person name="Salvetti E."/>
            <person name="Wrobel A."/>
            <person name="Rasinkangas P."/>
            <person name="Parkhill J."/>
            <person name="Rea M.C."/>
            <person name="O'Sullivan O."/>
            <person name="Ritari J."/>
            <person name="Douillard F.P."/>
            <person name="Paul Ross R."/>
            <person name="Yang R."/>
            <person name="Briner A.E."/>
            <person name="Felis G.E."/>
            <person name="de Vos W.M."/>
            <person name="Barrangou R."/>
            <person name="Klaenhammer T.R."/>
            <person name="Caufield P.W."/>
            <person name="Cui Y."/>
            <person name="Zhang H."/>
            <person name="O'Toole P.W."/>
        </authorList>
    </citation>
    <scope>NUCLEOTIDE SEQUENCE [LARGE SCALE GENOMIC DNA]</scope>
    <source>
        <strain evidence="4 5">DSM 19682</strain>
    </source>
</reference>
<dbReference type="InterPro" id="IPR006015">
    <property type="entry name" value="Universal_stress_UspA"/>
</dbReference>
<comment type="caution">
    <text evidence="4">The sequence shown here is derived from an EMBL/GenBank/DDBJ whole genome shotgun (WGS) entry which is preliminary data.</text>
</comment>
<keyword evidence="2" id="KW-0175">Coiled coil</keyword>
<dbReference type="PRINTS" id="PR01438">
    <property type="entry name" value="UNVRSLSTRESS"/>
</dbReference>
<dbReference type="PANTHER" id="PTHR46268">
    <property type="entry name" value="STRESS RESPONSE PROTEIN NHAX"/>
    <property type="match status" value="1"/>
</dbReference>
<feature type="domain" description="UspA" evidence="3">
    <location>
        <begin position="1"/>
        <end position="140"/>
    </location>
</feature>
<dbReference type="CDD" id="cd00293">
    <property type="entry name" value="USP-like"/>
    <property type="match status" value="1"/>
</dbReference>
<organism evidence="4 5">
    <name type="scientific">Companilactobacillus nodensis DSM 19682 = JCM 14932 = NBRC 107160</name>
    <dbReference type="NCBI Taxonomy" id="1423775"/>
    <lineage>
        <taxon>Bacteria</taxon>
        <taxon>Bacillati</taxon>
        <taxon>Bacillota</taxon>
        <taxon>Bacilli</taxon>
        <taxon>Lactobacillales</taxon>
        <taxon>Lactobacillaceae</taxon>
        <taxon>Companilactobacillus</taxon>
    </lineage>
</organism>
<dbReference type="AlphaFoldDB" id="A0A0R1KAC1"/>
<keyword evidence="5" id="KW-1185">Reference proteome</keyword>
<gene>
    <name evidence="4" type="ORF">FD03_GL001833</name>
</gene>
<dbReference type="Proteomes" id="UP000051248">
    <property type="component" value="Unassembled WGS sequence"/>
</dbReference>